<feature type="signal peptide" evidence="8">
    <location>
        <begin position="1"/>
        <end position="23"/>
    </location>
</feature>
<comment type="similarity">
    <text evidence="2">Belongs to the DEFL family.</text>
</comment>
<evidence type="ECO:0000313" key="9">
    <source>
        <dbReference type="EMBL" id="KAG7546990.1"/>
    </source>
</evidence>
<evidence type="ECO:0000256" key="6">
    <source>
        <dbReference type="ARBA" id="ARBA00022729"/>
    </source>
</evidence>
<comment type="caution">
    <text evidence="9">The sequence shown here is derived from an EMBL/GenBank/DDBJ whole genome shotgun (WGS) entry which is preliminary data.</text>
</comment>
<dbReference type="OrthoDB" id="1096658at2759"/>
<reference evidence="9 10" key="1">
    <citation type="submission" date="2020-12" db="EMBL/GenBank/DDBJ databases">
        <title>Concerted genomic and epigenomic changes stabilize Arabidopsis allopolyploids.</title>
        <authorList>
            <person name="Chen Z."/>
        </authorList>
    </citation>
    <scope>NUCLEOTIDE SEQUENCE [LARGE SCALE GENOMIC DNA]</scope>
    <source>
        <strain evidence="9">As9502</strain>
        <tissue evidence="9">Leaf</tissue>
    </source>
</reference>
<evidence type="ECO:0000256" key="8">
    <source>
        <dbReference type="SAM" id="SignalP"/>
    </source>
</evidence>
<comment type="subcellular location">
    <subcellularLocation>
        <location evidence="1">Secreted</location>
    </subcellularLocation>
</comment>
<keyword evidence="7" id="KW-0611">Plant defense</keyword>
<dbReference type="Pfam" id="PF10868">
    <property type="entry name" value="Defensin_like"/>
    <property type="match status" value="1"/>
</dbReference>
<evidence type="ECO:0000256" key="1">
    <source>
        <dbReference type="ARBA" id="ARBA00004613"/>
    </source>
</evidence>
<name>A0A8T1YLS0_ARASU</name>
<dbReference type="EMBL" id="JAEFBJ010000012">
    <property type="protein sequence ID" value="KAG7546990.1"/>
    <property type="molecule type" value="Genomic_DNA"/>
</dbReference>
<accession>A0A8T1YLS0</accession>
<keyword evidence="6 8" id="KW-0732">Signal</keyword>
<dbReference type="GO" id="GO:0031640">
    <property type="term" value="P:killing of cells of another organism"/>
    <property type="evidence" value="ECO:0007669"/>
    <property type="project" value="UniProtKB-KW"/>
</dbReference>
<keyword evidence="5" id="KW-0295">Fungicide</keyword>
<evidence type="ECO:0000313" key="10">
    <source>
        <dbReference type="Proteomes" id="UP000694251"/>
    </source>
</evidence>
<keyword evidence="3" id="KW-0964">Secreted</keyword>
<evidence type="ECO:0000256" key="2">
    <source>
        <dbReference type="ARBA" id="ARBA00006722"/>
    </source>
</evidence>
<sequence>MVHSRFIFFAFLALSVLLADIEATKVVNEDSIWSSNKGDSLCCNDHHEFGICTNNISCNKWCLQGCSSKRGGFCKRKICHCYC</sequence>
<dbReference type="AlphaFoldDB" id="A0A8T1YLS0"/>
<dbReference type="InterPro" id="IPR022618">
    <property type="entry name" value="Defensin-like_20-28"/>
</dbReference>
<evidence type="ECO:0000256" key="4">
    <source>
        <dbReference type="ARBA" id="ARBA00022529"/>
    </source>
</evidence>
<dbReference type="GO" id="GO:0050832">
    <property type="term" value="P:defense response to fungus"/>
    <property type="evidence" value="ECO:0007669"/>
    <property type="project" value="UniProtKB-KW"/>
</dbReference>
<protein>
    <submittedName>
        <fullName evidence="9">Defensin-like protein 20-27</fullName>
    </submittedName>
</protein>
<gene>
    <name evidence="9" type="ORF">ISN44_As12g022810</name>
</gene>
<keyword evidence="10" id="KW-1185">Reference proteome</keyword>
<evidence type="ECO:0000256" key="7">
    <source>
        <dbReference type="ARBA" id="ARBA00022821"/>
    </source>
</evidence>
<feature type="chain" id="PRO_5035771093" evidence="8">
    <location>
        <begin position="24"/>
        <end position="83"/>
    </location>
</feature>
<evidence type="ECO:0000256" key="5">
    <source>
        <dbReference type="ARBA" id="ARBA00022577"/>
    </source>
</evidence>
<proteinExistence type="inferred from homology"/>
<dbReference type="Proteomes" id="UP000694251">
    <property type="component" value="Chromosome 12"/>
</dbReference>
<evidence type="ECO:0000256" key="3">
    <source>
        <dbReference type="ARBA" id="ARBA00022525"/>
    </source>
</evidence>
<keyword evidence="4" id="KW-0929">Antimicrobial</keyword>
<organism evidence="9 10">
    <name type="scientific">Arabidopsis suecica</name>
    <name type="common">Swedish thale-cress</name>
    <name type="synonym">Cardaminopsis suecica</name>
    <dbReference type="NCBI Taxonomy" id="45249"/>
    <lineage>
        <taxon>Eukaryota</taxon>
        <taxon>Viridiplantae</taxon>
        <taxon>Streptophyta</taxon>
        <taxon>Embryophyta</taxon>
        <taxon>Tracheophyta</taxon>
        <taxon>Spermatophyta</taxon>
        <taxon>Magnoliopsida</taxon>
        <taxon>eudicotyledons</taxon>
        <taxon>Gunneridae</taxon>
        <taxon>Pentapetalae</taxon>
        <taxon>rosids</taxon>
        <taxon>malvids</taxon>
        <taxon>Brassicales</taxon>
        <taxon>Brassicaceae</taxon>
        <taxon>Camelineae</taxon>
        <taxon>Arabidopsis</taxon>
    </lineage>
</organism>
<dbReference type="GO" id="GO:0005576">
    <property type="term" value="C:extracellular region"/>
    <property type="evidence" value="ECO:0007669"/>
    <property type="project" value="UniProtKB-SubCell"/>
</dbReference>